<dbReference type="Proteomes" id="UP000536835">
    <property type="component" value="Unassembled WGS sequence"/>
</dbReference>
<dbReference type="RefSeq" id="WP_173197694.1">
    <property type="nucleotide sequence ID" value="NZ_JABFCX010000002.1"/>
</dbReference>
<gene>
    <name evidence="1" type="ORF">HK107_06075</name>
</gene>
<proteinExistence type="predicted"/>
<accession>A0A7Y3RKS7</accession>
<comment type="caution">
    <text evidence="1">The sequence shown here is derived from an EMBL/GenBank/DDBJ whole genome shotgun (WGS) entry which is preliminary data.</text>
</comment>
<organism evidence="1 2">
    <name type="scientific">Parvularcula mediterranea</name>
    <dbReference type="NCBI Taxonomy" id="2732508"/>
    <lineage>
        <taxon>Bacteria</taxon>
        <taxon>Pseudomonadati</taxon>
        <taxon>Pseudomonadota</taxon>
        <taxon>Alphaproteobacteria</taxon>
        <taxon>Parvularculales</taxon>
        <taxon>Parvularculaceae</taxon>
        <taxon>Parvularcula</taxon>
    </lineage>
</organism>
<evidence type="ECO:0000313" key="2">
    <source>
        <dbReference type="Proteomes" id="UP000536835"/>
    </source>
</evidence>
<keyword evidence="2" id="KW-1185">Reference proteome</keyword>
<sequence>MKMLIATSALALVAAACSQESSEMPADYAEPVESSTDRPEMDVETAEIATMTEAEAELPVTISMTIDNIDADAGKVYIALQSREDFAKNAGNFTKVVEGDAERKDVMIEDVTPGTYAVAVFQDTDGNGELTMKNMRPSEPYGFSGDVEGRPTFANAMIELGEDMETRITLKG</sequence>
<dbReference type="PROSITE" id="PS51257">
    <property type="entry name" value="PROKAR_LIPOPROTEIN"/>
    <property type="match status" value="1"/>
</dbReference>
<dbReference type="InterPro" id="IPR018673">
    <property type="entry name" value="DUF2141"/>
</dbReference>
<name>A0A7Y3RKS7_9PROT</name>
<evidence type="ECO:0000313" key="1">
    <source>
        <dbReference type="EMBL" id="NNU15888.1"/>
    </source>
</evidence>
<reference evidence="1 2" key="1">
    <citation type="submission" date="2020-05" db="EMBL/GenBank/DDBJ databases">
        <title>Parvularcula mediterraneae sp. nov., isolated from polypropylene straw from shallow seawater of the seashore of Laganas in Zakynthos island, Greece.</title>
        <authorList>
            <person name="Szabo I."/>
            <person name="Al-Omari J."/>
            <person name="Rado J."/>
            <person name="Szerdahelyi G.S."/>
        </authorList>
    </citation>
    <scope>NUCLEOTIDE SEQUENCE [LARGE SCALE GENOMIC DNA]</scope>
    <source>
        <strain evidence="1 2">ZS-1/3</strain>
    </source>
</reference>
<protein>
    <submittedName>
        <fullName evidence="1">DUF2141 domain-containing protein</fullName>
    </submittedName>
</protein>
<dbReference type="Pfam" id="PF09912">
    <property type="entry name" value="DUF2141"/>
    <property type="match status" value="1"/>
</dbReference>
<dbReference type="EMBL" id="JABFCX010000002">
    <property type="protein sequence ID" value="NNU15888.1"/>
    <property type="molecule type" value="Genomic_DNA"/>
</dbReference>
<dbReference type="AlphaFoldDB" id="A0A7Y3RKS7"/>